<dbReference type="SUPFAM" id="SSF52058">
    <property type="entry name" value="L domain-like"/>
    <property type="match status" value="3"/>
</dbReference>
<dbReference type="SMART" id="SM00369">
    <property type="entry name" value="LRR_TYP"/>
    <property type="match status" value="29"/>
</dbReference>
<dbReference type="PROSITE" id="PS51450">
    <property type="entry name" value="LRR"/>
    <property type="match status" value="11"/>
</dbReference>
<feature type="region of interest" description="Disordered" evidence="5">
    <location>
        <begin position="1"/>
        <end position="32"/>
    </location>
</feature>
<dbReference type="InterPro" id="IPR003591">
    <property type="entry name" value="Leu-rich_rpt_typical-subtyp"/>
</dbReference>
<dbReference type="PRINTS" id="PR00019">
    <property type="entry name" value="LEURICHRPT"/>
</dbReference>
<feature type="compositionally biased region" description="Polar residues" evidence="5">
    <location>
        <begin position="7"/>
        <end position="17"/>
    </location>
</feature>
<dbReference type="Gene3D" id="3.80.10.10">
    <property type="entry name" value="Ribonuclease Inhibitor"/>
    <property type="match status" value="7"/>
</dbReference>
<keyword evidence="7" id="KW-1185">Reference proteome</keyword>
<evidence type="ECO:0000256" key="3">
    <source>
        <dbReference type="ARBA" id="ARBA00022737"/>
    </source>
</evidence>
<dbReference type="GO" id="GO:0005615">
    <property type="term" value="C:extracellular space"/>
    <property type="evidence" value="ECO:0007669"/>
    <property type="project" value="TreeGrafter"/>
</dbReference>
<comment type="caution">
    <text evidence="6">The sequence shown here is derived from an EMBL/GenBank/DDBJ whole genome shotgun (WGS) entry which is preliminary data.</text>
</comment>
<dbReference type="InterPro" id="IPR032675">
    <property type="entry name" value="LRR_dom_sf"/>
</dbReference>
<proteinExistence type="predicted"/>
<evidence type="ECO:0000256" key="2">
    <source>
        <dbReference type="ARBA" id="ARBA00022729"/>
    </source>
</evidence>
<dbReference type="Pfam" id="PF13855">
    <property type="entry name" value="LRR_8"/>
    <property type="match status" value="10"/>
</dbReference>
<dbReference type="SMART" id="SM00365">
    <property type="entry name" value="LRR_SD22"/>
    <property type="match status" value="13"/>
</dbReference>
<dbReference type="SMART" id="SM00364">
    <property type="entry name" value="LRR_BAC"/>
    <property type="match status" value="8"/>
</dbReference>
<keyword evidence="4" id="KW-0325">Glycoprotein</keyword>
<sequence length="1347" mass="151899">MNEEDSSGSLGSFQASNEDGEGHELPRNGGSGSFCHQRELSDPLFPSQSRKSHKFRSLITPSWWTFVALLLLLSSYIEKVVSLDLGSSLENRHHHSPCNFNPKCLCSAGASEYGSVLCDGVPLANIPAELQESRVFQLRLRNNHMFNFPDAKLSGSGLWGLEVSHNPVSKIPSMAFYGLERALWQLDLSHNKLTQVPTSSVSVLRKLSLLNLADNQISELRQEDLKPLALSLKILNLAGNALTSVPEGIFWDLQRLEVLDLSRNNIIQIHSMAFQTGVPLLTELNLSDNLMGKIPFISIGHVKSLKVLNLSNNRIEKIEDPFFMGKLRLDSLHLSENNLQNLSMKAFQNFEYINFTSLSSNPLETIEPDAFVETQIKFLDLSNCLIRRLSPFSFKGLETSLEALDLSANRLAELPEDIFLDFDLIKKLRLNDNMLQLSPNITFNGFRYTIKDLNLLGEDMQYVSMEEIGIMRNLRTVGLSAVRNYGSVSPSQFSDFSPSLEELNLVDSKLTSISHNAFKFVPSISYMDLSNNRISYIEDNAFREVGNSLQFLRISNALHFTELPNEAFHTLTGLRTLDLSNNHIRSLALDTFHKMTRLQHLYLQDNEISSFKRGTFHSQANPGLTILDLSFNHIEKVEYDTFRFGKLQQLLLNDNRIKKLDSRSFVEMTRLLFLSMEGNQIRQLPDETFQNLHHLQRLELAFNKLESLNFAAFDSIGTLSHLTIDASHNNLQALRVNRSNSYPTLSNIMSFDLSYNNISFVEVTFFEPVQNDLKILNLSHNIIREITPDDIGQLRRIRIMDLSHNQIVVIEDPTFGAASKLTTLYLNHNRLSEIHGKLFRSQKRLQYVDLSWNNLGTIPEELFLRTSLEIFKVAHNRLSEIPVKALNPVQSSLKYLDLSGNRITTISDSQLNQIQLLVYLNLEGNRISTIDPEAFCCLPNLEQLNLASNPLHRIHPDTLNGVRDHLQGLNVANTSLTLLPNLQLPRLKSLNVSFNQLTFIPPNTLANLSQVRELDLSGNELTSPPSTAWHSMDHLLSLHLSGNPIDRVMNDSFSGLRHLHHLDISGVRAKSFQSGSFGSLSNLRTLRLQLNADTEKLNLAALIQGNHALEHLHLYLAPDLIKASTNAPGSVLRHQLQEQLPARLREITVEGPEIHNLHPAAFKHLRCRRLQMNFRASETLNLDRDLFLNLGRVQNLSVNAVSLSDGQVANVSKHKSGDRDLGNPVTTYAPNHPRAVFLEQLEIRGNRWPCTCDGIGWAEKWLKRWRGVFCNHFEVLESASHGPNPNGLCRSTLRDMRLASCKESQNNVLEDIKQRLECDTFNGSGSRMTSIGLLTVSLALLTAASVS</sequence>
<evidence type="ECO:0000313" key="6">
    <source>
        <dbReference type="EMBL" id="TRY69438.1"/>
    </source>
</evidence>
<dbReference type="PANTHER" id="PTHR24373:SF275">
    <property type="entry name" value="TIR DOMAIN-CONTAINING PROTEIN"/>
    <property type="match status" value="1"/>
</dbReference>
<dbReference type="Proteomes" id="UP000318571">
    <property type="component" value="Chromosome 1"/>
</dbReference>
<dbReference type="InterPro" id="IPR050328">
    <property type="entry name" value="Dev_Immune_Receptor"/>
</dbReference>
<reference evidence="6 7" key="1">
    <citation type="journal article" date="2018" name="Nat. Ecol. Evol.">
        <title>Genomic signatures of mitonuclear coevolution across populations of Tigriopus californicus.</title>
        <authorList>
            <person name="Barreto F.S."/>
            <person name="Watson E.T."/>
            <person name="Lima T.G."/>
            <person name="Willett C.S."/>
            <person name="Edmands S."/>
            <person name="Li W."/>
            <person name="Burton R.S."/>
        </authorList>
    </citation>
    <scope>NUCLEOTIDE SEQUENCE [LARGE SCALE GENOMIC DNA]</scope>
    <source>
        <strain evidence="6 7">San Diego</strain>
    </source>
</reference>
<gene>
    <name evidence="6" type="ORF">TCAL_05083</name>
</gene>
<keyword evidence="1" id="KW-0433">Leucine-rich repeat</keyword>
<evidence type="ECO:0000256" key="1">
    <source>
        <dbReference type="ARBA" id="ARBA00022614"/>
    </source>
</evidence>
<dbReference type="GO" id="GO:0031012">
    <property type="term" value="C:extracellular matrix"/>
    <property type="evidence" value="ECO:0007669"/>
    <property type="project" value="TreeGrafter"/>
</dbReference>
<evidence type="ECO:0008006" key="8">
    <source>
        <dbReference type="Google" id="ProtNLM"/>
    </source>
</evidence>
<accession>A0A553NVI4</accession>
<keyword evidence="3" id="KW-0677">Repeat</keyword>
<protein>
    <recommendedName>
        <fullName evidence="8">LRRCT domain-containing protein</fullName>
    </recommendedName>
</protein>
<dbReference type="EMBL" id="VCGU01000010">
    <property type="protein sequence ID" value="TRY69438.1"/>
    <property type="molecule type" value="Genomic_DNA"/>
</dbReference>
<name>A0A553NVI4_TIGCA</name>
<dbReference type="OMA" id="GVKNFNF"/>
<evidence type="ECO:0000256" key="5">
    <source>
        <dbReference type="SAM" id="MobiDB-lite"/>
    </source>
</evidence>
<dbReference type="SUPFAM" id="SSF52047">
    <property type="entry name" value="RNI-like"/>
    <property type="match status" value="1"/>
</dbReference>
<dbReference type="FunFam" id="3.80.10.10:FF:000770">
    <property type="entry name" value="Uncharacterized protein"/>
    <property type="match status" value="1"/>
</dbReference>
<dbReference type="STRING" id="6832.A0A553NVI4"/>
<dbReference type="FunFam" id="3.80.10.10:FF:001164">
    <property type="entry name" value="GH01279p"/>
    <property type="match status" value="1"/>
</dbReference>
<dbReference type="InterPro" id="IPR001611">
    <property type="entry name" value="Leu-rich_rpt"/>
</dbReference>
<evidence type="ECO:0000256" key="4">
    <source>
        <dbReference type="ARBA" id="ARBA00023180"/>
    </source>
</evidence>
<keyword evidence="2" id="KW-0732">Signal</keyword>
<evidence type="ECO:0000313" key="7">
    <source>
        <dbReference type="Proteomes" id="UP000318571"/>
    </source>
</evidence>
<dbReference type="PANTHER" id="PTHR24373">
    <property type="entry name" value="SLIT RELATED LEUCINE-RICH REPEAT NEURONAL PROTEIN"/>
    <property type="match status" value="1"/>
</dbReference>
<organism evidence="6 7">
    <name type="scientific">Tigriopus californicus</name>
    <name type="common">Marine copepod</name>
    <dbReference type="NCBI Taxonomy" id="6832"/>
    <lineage>
        <taxon>Eukaryota</taxon>
        <taxon>Metazoa</taxon>
        <taxon>Ecdysozoa</taxon>
        <taxon>Arthropoda</taxon>
        <taxon>Crustacea</taxon>
        <taxon>Multicrustacea</taxon>
        <taxon>Hexanauplia</taxon>
        <taxon>Copepoda</taxon>
        <taxon>Harpacticoida</taxon>
        <taxon>Harpacticidae</taxon>
        <taxon>Tigriopus</taxon>
    </lineage>
</organism>